<proteinExistence type="predicted"/>
<keyword evidence="3" id="KW-1185">Reference proteome</keyword>
<dbReference type="PATRIC" id="fig|1156935.5.peg.1112"/>
<dbReference type="Gene3D" id="3.30.2310.20">
    <property type="entry name" value="RelE-like"/>
    <property type="match status" value="1"/>
</dbReference>
<evidence type="ECO:0000313" key="2">
    <source>
        <dbReference type="EMBL" id="EKF60497.1"/>
    </source>
</evidence>
<organism evidence="2 3">
    <name type="scientific">Agrobacterium albertimagni AOL15</name>
    <dbReference type="NCBI Taxonomy" id="1156935"/>
    <lineage>
        <taxon>Bacteria</taxon>
        <taxon>Pseudomonadati</taxon>
        <taxon>Pseudomonadota</taxon>
        <taxon>Alphaproteobacteria</taxon>
        <taxon>Hyphomicrobiales</taxon>
        <taxon>Rhizobiaceae</taxon>
        <taxon>Rhizobium/Agrobacterium group</taxon>
        <taxon>Agrobacterium</taxon>
    </lineage>
</organism>
<keyword evidence="1" id="KW-1277">Toxin-antitoxin system</keyword>
<comment type="caution">
    <text evidence="2">The sequence shown here is derived from an EMBL/GenBank/DDBJ whole genome shotgun (WGS) entry which is preliminary data.</text>
</comment>
<dbReference type="Pfam" id="PF05016">
    <property type="entry name" value="ParE_toxin"/>
    <property type="match status" value="1"/>
</dbReference>
<dbReference type="Proteomes" id="UP000007123">
    <property type="component" value="Unassembled WGS sequence"/>
</dbReference>
<name>K2QY81_9HYPH</name>
<evidence type="ECO:0000256" key="1">
    <source>
        <dbReference type="ARBA" id="ARBA00022649"/>
    </source>
</evidence>
<dbReference type="InterPro" id="IPR007712">
    <property type="entry name" value="RelE/ParE_toxin"/>
</dbReference>
<dbReference type="eggNOG" id="COG3668">
    <property type="taxonomic scope" value="Bacteria"/>
</dbReference>
<evidence type="ECO:0000313" key="3">
    <source>
        <dbReference type="Proteomes" id="UP000007123"/>
    </source>
</evidence>
<dbReference type="InterPro" id="IPR035093">
    <property type="entry name" value="RelE/ParE_toxin_dom_sf"/>
</dbReference>
<reference evidence="2 3" key="1">
    <citation type="journal article" date="2012" name="J. Bacteriol.">
        <title>Draft Genome Sequence of Agrobacterium albertimagni Strain AOL15.</title>
        <authorList>
            <person name="Trimble W.L."/>
            <person name="Phung le T."/>
            <person name="Meyer F."/>
            <person name="Gilbert J.A."/>
            <person name="Silver S."/>
        </authorList>
    </citation>
    <scope>NUCLEOTIDE SEQUENCE [LARGE SCALE GENOMIC DNA]</scope>
    <source>
        <strain evidence="2 3">AOL15</strain>
    </source>
</reference>
<dbReference type="AlphaFoldDB" id="K2QY81"/>
<evidence type="ECO:0008006" key="4">
    <source>
        <dbReference type="Google" id="ProtNLM"/>
    </source>
</evidence>
<dbReference type="STRING" id="1156935.QWE_05508"/>
<gene>
    <name evidence="2" type="ORF">QWE_05508</name>
</gene>
<dbReference type="RefSeq" id="WP_006725100.1">
    <property type="nucleotide sequence ID" value="NZ_ALJF01000004.1"/>
</dbReference>
<dbReference type="OrthoDB" id="595470at2"/>
<dbReference type="EMBL" id="ALJF01000004">
    <property type="protein sequence ID" value="EKF60497.1"/>
    <property type="molecule type" value="Genomic_DNA"/>
</dbReference>
<protein>
    <recommendedName>
        <fullName evidence="4">Plasmid stabilization system</fullName>
    </recommendedName>
</protein>
<sequence length="104" mass="11465">MKRPVVWAADATRDALNILSHIAEDDPDVAERIVDLIKAAGTSLGEIPTGRPGPVSGTFEKSLAPLPWILCYAVDDVPDEQRILILRVIHTARSWPKDAWPEQT</sequence>
<accession>K2QY81</accession>